<keyword evidence="2" id="KW-0472">Membrane</keyword>
<dbReference type="RefSeq" id="WP_228866991.1">
    <property type="nucleotide sequence ID" value="NZ_JAHUVW010000001.1"/>
</dbReference>
<evidence type="ECO:0000256" key="1">
    <source>
        <dbReference type="SAM" id="MobiDB-lite"/>
    </source>
</evidence>
<name>A0ABS6TIS7_STRHA</name>
<organism evidence="3 4">
    <name type="scientific">Streptomyces halstedii</name>
    <dbReference type="NCBI Taxonomy" id="1944"/>
    <lineage>
        <taxon>Bacteria</taxon>
        <taxon>Bacillati</taxon>
        <taxon>Actinomycetota</taxon>
        <taxon>Actinomycetes</taxon>
        <taxon>Kitasatosporales</taxon>
        <taxon>Streptomycetaceae</taxon>
        <taxon>Streptomyces</taxon>
    </lineage>
</organism>
<sequence length="126" mass="14088">MRTGNEPSTARSPLRMRLWLSIWGTAWATFGLIAFLVAERPGWAAACGVLLLITVTDFFLVIRRMRQGPRYQPGRDVPPYDPEDPAPPHEGEDHPHDAEGRLHGREDRPRGPGDEDDGPPSGRRGR</sequence>
<reference evidence="3 4" key="1">
    <citation type="submission" date="2021-07" db="EMBL/GenBank/DDBJ databases">
        <title>Sequencing Streptomyces halstedii LGO-A4 genome an citrus endophytic actinomycete.</title>
        <authorList>
            <person name="Samborskyy M."/>
            <person name="Scott N."/>
            <person name="Deglau R."/>
            <person name="Dickens S."/>
            <person name="Oliveira L.G."/>
        </authorList>
    </citation>
    <scope>NUCLEOTIDE SEQUENCE [LARGE SCALE GENOMIC DNA]</scope>
    <source>
        <strain evidence="3 4">LGO-A4</strain>
    </source>
</reference>
<feature type="transmembrane region" description="Helical" evidence="2">
    <location>
        <begin position="18"/>
        <end position="37"/>
    </location>
</feature>
<proteinExistence type="predicted"/>
<protein>
    <recommendedName>
        <fullName evidence="5">Integral membrane protein</fullName>
    </recommendedName>
</protein>
<dbReference type="Proteomes" id="UP000735541">
    <property type="component" value="Unassembled WGS sequence"/>
</dbReference>
<feature type="region of interest" description="Disordered" evidence="1">
    <location>
        <begin position="69"/>
        <end position="126"/>
    </location>
</feature>
<evidence type="ECO:0008006" key="5">
    <source>
        <dbReference type="Google" id="ProtNLM"/>
    </source>
</evidence>
<accession>A0ABS6TIS7</accession>
<evidence type="ECO:0000256" key="2">
    <source>
        <dbReference type="SAM" id="Phobius"/>
    </source>
</evidence>
<keyword evidence="2" id="KW-0812">Transmembrane</keyword>
<evidence type="ECO:0000313" key="4">
    <source>
        <dbReference type="Proteomes" id="UP000735541"/>
    </source>
</evidence>
<comment type="caution">
    <text evidence="3">The sequence shown here is derived from an EMBL/GenBank/DDBJ whole genome shotgun (WGS) entry which is preliminary data.</text>
</comment>
<dbReference type="InterPro" id="IPR036259">
    <property type="entry name" value="MFS_trans_sf"/>
</dbReference>
<dbReference type="SUPFAM" id="SSF103473">
    <property type="entry name" value="MFS general substrate transporter"/>
    <property type="match status" value="1"/>
</dbReference>
<feature type="transmembrane region" description="Helical" evidence="2">
    <location>
        <begin position="43"/>
        <end position="62"/>
    </location>
</feature>
<keyword evidence="4" id="KW-1185">Reference proteome</keyword>
<dbReference type="InterPro" id="IPR045924">
    <property type="entry name" value="DUF6343"/>
</dbReference>
<gene>
    <name evidence="3" type="ORF">STHAL_00995</name>
</gene>
<dbReference type="EMBL" id="JAHUVW010000001">
    <property type="protein sequence ID" value="MBV7668079.1"/>
    <property type="molecule type" value="Genomic_DNA"/>
</dbReference>
<evidence type="ECO:0000313" key="3">
    <source>
        <dbReference type="EMBL" id="MBV7668079.1"/>
    </source>
</evidence>
<keyword evidence="2" id="KW-1133">Transmembrane helix</keyword>
<dbReference type="Pfam" id="PF19870">
    <property type="entry name" value="DUF6343"/>
    <property type="match status" value="1"/>
</dbReference>
<feature type="compositionally biased region" description="Basic and acidic residues" evidence="1">
    <location>
        <begin position="86"/>
        <end position="113"/>
    </location>
</feature>